<dbReference type="KEGG" id="smoo:SMONO_v1c03030"/>
<dbReference type="AlphaFoldDB" id="A0A2K9LU18"/>
<evidence type="ECO:0000313" key="2">
    <source>
        <dbReference type="Proteomes" id="UP000234790"/>
    </source>
</evidence>
<organism evidence="1 2">
    <name type="scientific">Spiroplasma monobiae MQ-1</name>
    <dbReference type="NCBI Taxonomy" id="1336748"/>
    <lineage>
        <taxon>Bacteria</taxon>
        <taxon>Bacillati</taxon>
        <taxon>Mycoplasmatota</taxon>
        <taxon>Mollicutes</taxon>
        <taxon>Entomoplasmatales</taxon>
        <taxon>Spiroplasmataceae</taxon>
        <taxon>Spiroplasma</taxon>
    </lineage>
</organism>
<keyword evidence="2" id="KW-1185">Reference proteome</keyword>
<evidence type="ECO:0000313" key="1">
    <source>
        <dbReference type="EMBL" id="AUM62552.1"/>
    </source>
</evidence>
<dbReference type="EMBL" id="CP025543">
    <property type="protein sequence ID" value="AUM62552.1"/>
    <property type="molecule type" value="Genomic_DNA"/>
</dbReference>
<name>A0A2K9LU18_SPISQ</name>
<protein>
    <submittedName>
        <fullName evidence="1">Uncharacterized protein</fullName>
    </submittedName>
</protein>
<reference evidence="1 2" key="1">
    <citation type="submission" date="2017-12" db="EMBL/GenBank/DDBJ databases">
        <title>Complete genome sequence of Spiroplasma monobiae MQ-1 (ATCC 33825).</title>
        <authorList>
            <person name="Tsai Y.-M."/>
            <person name="Lo W.-S."/>
            <person name="Wu P.-S."/>
            <person name="Cho S.-T."/>
            <person name="Kuo C.-H."/>
        </authorList>
    </citation>
    <scope>NUCLEOTIDE SEQUENCE [LARGE SCALE GENOMIC DNA]</scope>
    <source>
        <strain evidence="1 2">MQ-1</strain>
    </source>
</reference>
<gene>
    <name evidence="1" type="ORF">SMONO_v1c03030</name>
</gene>
<sequence length="210" mass="24480">MSCCKCEELLNSCTCIVLECECNKSINCWCCLYNNWEQIDSKHSLTFNFINYYNEINKLKSVPKLFKKGIKSLLNDLKQNNNSLNNLNKTDYMNLIDSKFDPVKIASIIEEDNIAKLIYFINKLEFYVEMSIILIEMNKTLDYEISYLEIFSVSDAIEELIPSIVKVFASIEKTLDSSVEYETLKEKLYSFDVVSTNLRSMLDIKILNNR</sequence>
<proteinExistence type="predicted"/>
<dbReference type="RefSeq" id="WP_101780613.1">
    <property type="nucleotide sequence ID" value="NZ_CP025543.1"/>
</dbReference>
<dbReference type="Proteomes" id="UP000234790">
    <property type="component" value="Chromosome"/>
</dbReference>
<accession>A0A2K9LU18</accession>
<dbReference type="OrthoDB" id="389325at2"/>